<dbReference type="PROSITE" id="PS50234">
    <property type="entry name" value="VWFA"/>
    <property type="match status" value="1"/>
</dbReference>
<feature type="domain" description="VWFA" evidence="1">
    <location>
        <begin position="482"/>
        <end position="664"/>
    </location>
</feature>
<dbReference type="RefSeq" id="WP_237378730.1">
    <property type="nucleotide sequence ID" value="NZ_CP071793.1"/>
</dbReference>
<organism evidence="2 3">
    <name type="scientific">Sulfidibacter corallicola</name>
    <dbReference type="NCBI Taxonomy" id="2818388"/>
    <lineage>
        <taxon>Bacteria</taxon>
        <taxon>Pseudomonadati</taxon>
        <taxon>Acidobacteriota</taxon>
        <taxon>Holophagae</taxon>
        <taxon>Acanthopleuribacterales</taxon>
        <taxon>Acanthopleuribacteraceae</taxon>
        <taxon>Sulfidibacter</taxon>
    </lineage>
</organism>
<evidence type="ECO:0000259" key="1">
    <source>
        <dbReference type="PROSITE" id="PS50234"/>
    </source>
</evidence>
<proteinExistence type="predicted"/>
<dbReference type="SMART" id="SM00327">
    <property type="entry name" value="VWA"/>
    <property type="match status" value="1"/>
</dbReference>
<dbReference type="KEGG" id="scor:J3U87_26160"/>
<name>A0A8A4TGN7_SULCO</name>
<dbReference type="Pfam" id="PF00092">
    <property type="entry name" value="VWA"/>
    <property type="match status" value="1"/>
</dbReference>
<protein>
    <submittedName>
        <fullName evidence="2">VWA domain-containing protein</fullName>
    </submittedName>
</protein>
<evidence type="ECO:0000313" key="2">
    <source>
        <dbReference type="EMBL" id="QTD49086.1"/>
    </source>
</evidence>
<dbReference type="InterPro" id="IPR036465">
    <property type="entry name" value="vWFA_dom_sf"/>
</dbReference>
<keyword evidence="3" id="KW-1185">Reference proteome</keyword>
<reference evidence="2" key="1">
    <citation type="submission" date="2021-03" db="EMBL/GenBank/DDBJ databases">
        <title>Acanthopleuribacteraceae sp. M133.</title>
        <authorList>
            <person name="Wang G."/>
        </authorList>
    </citation>
    <scope>NUCLEOTIDE SEQUENCE</scope>
    <source>
        <strain evidence="2">M133</strain>
    </source>
</reference>
<accession>A0A8A4TGN7</accession>
<dbReference type="EMBL" id="CP071793">
    <property type="protein sequence ID" value="QTD49086.1"/>
    <property type="molecule type" value="Genomic_DNA"/>
</dbReference>
<sequence length="723" mass="78591">MLRRILFLLCLCQALYGQVSIECPETIAAGAKMTVAWTMGENEKDFITIVAKDTPEGKYKKYKYARQKSWTVAAPEVPGQYEVRFLAADHPYPTLVKKSFEVTAVTATVKVPATVPAGSRFDVNWTGPGNQRDFITIVAADAPERKYGKYVRTKKGNPLELPAPDEPGDYEVRYLTGQKYFTLASAPVKVTPVSATVTAPSSVAAGKTFEISWTGPDNPRDFVTIVEAGAKERTYGSYVYTRKGSTFTMTAPEVAGDYEVRYLTGGRYYTLATTPLTVTAVSAELKAAPSAKAGGWLSVDWTGPNNPRDFVTIVEAGAKARKYGTWVYTRRGNPLRVRVPEEAGDYEIRYLTAKKYMTLASIPLKVEPVSASLQAPDRVEAGSSFDVTWEGPNNPRDFIGVVHKPEGRRAFAAYRYTNRGSPLTIRAPLEAGEYQLQYLTGRKYKPLASQLLVVTPTATPPGRLAIVLGKDTRSVPLPSESAVELILDASGSMLQRMDGKRRIDIAKQALVDLVTQTIPEGTPFALRVFGHQEADACRTDLEQALAPLNRSKTVARIKQIQAKNLAKTPIAESLSLVASDLAKVKGQRMVVLITDGEETCGGDPAATIQALKDGGIDVRVNIVGFAIEDEALKQAFALWADLGDGAYFDADNAAQLGESVTDAFQIPYDVLDATGEAVASGMVGAEPVEVPAGTYRVQTRETPPRVIERAIVEPDKTHTLTLK</sequence>
<dbReference type="AlphaFoldDB" id="A0A8A4TGN7"/>
<evidence type="ECO:0000313" key="3">
    <source>
        <dbReference type="Proteomes" id="UP000663929"/>
    </source>
</evidence>
<dbReference type="InterPro" id="IPR002035">
    <property type="entry name" value="VWF_A"/>
</dbReference>
<dbReference type="SUPFAM" id="SSF53300">
    <property type="entry name" value="vWA-like"/>
    <property type="match status" value="1"/>
</dbReference>
<dbReference type="Gene3D" id="3.40.50.410">
    <property type="entry name" value="von Willebrand factor, type A domain"/>
    <property type="match status" value="1"/>
</dbReference>
<dbReference type="Proteomes" id="UP000663929">
    <property type="component" value="Chromosome"/>
</dbReference>
<gene>
    <name evidence="2" type="ORF">J3U87_26160</name>
</gene>